<dbReference type="Proteomes" id="UP001176940">
    <property type="component" value="Unassembled WGS sequence"/>
</dbReference>
<dbReference type="PANTHER" id="PTHR21301:SF13">
    <property type="match status" value="1"/>
</dbReference>
<reference evidence="1" key="1">
    <citation type="submission" date="2023-07" db="EMBL/GenBank/DDBJ databases">
        <authorList>
            <person name="Stuckert A."/>
        </authorList>
    </citation>
    <scope>NUCLEOTIDE SEQUENCE</scope>
</reference>
<sequence>MVLQKIDQLPLAEDMIMVTADVDFLNTSIRHCDGLRAVTWYLKSNNIDKSLSDLMVTLLEFLLNHNVFMFNSQILQLHGTAMWASCATSYANLFIGAWERKIFQGDTIAEMEKGTEHELETRMQKLNSNEQNIKLCYKCGRTLEFLDIKISASSPGVLHTDVFCKPTATNSFLRADSSHPRSMIKGIPIRQFLRKRRILRRFQQRGYSNRTIRQSYRRTLQTTRNQLLYGSSTKAARKDGEQILPISPSCVARRSPNIKDNLVHTHYDPQKLLLRNNMGGGVFFLVECVKLV</sequence>
<dbReference type="PANTHER" id="PTHR21301">
    <property type="entry name" value="REVERSE TRANSCRIPTASE"/>
    <property type="match status" value="1"/>
</dbReference>
<accession>A0ABN9M287</accession>
<keyword evidence="2" id="KW-1185">Reference proteome</keyword>
<evidence type="ECO:0000313" key="2">
    <source>
        <dbReference type="Proteomes" id="UP001176940"/>
    </source>
</evidence>
<dbReference type="EMBL" id="CAUEEQ010043108">
    <property type="protein sequence ID" value="CAJ0957019.1"/>
    <property type="molecule type" value="Genomic_DNA"/>
</dbReference>
<evidence type="ECO:0000313" key="1">
    <source>
        <dbReference type="EMBL" id="CAJ0957019.1"/>
    </source>
</evidence>
<organism evidence="1 2">
    <name type="scientific">Ranitomeya imitator</name>
    <name type="common">mimic poison frog</name>
    <dbReference type="NCBI Taxonomy" id="111125"/>
    <lineage>
        <taxon>Eukaryota</taxon>
        <taxon>Metazoa</taxon>
        <taxon>Chordata</taxon>
        <taxon>Craniata</taxon>
        <taxon>Vertebrata</taxon>
        <taxon>Euteleostomi</taxon>
        <taxon>Amphibia</taxon>
        <taxon>Batrachia</taxon>
        <taxon>Anura</taxon>
        <taxon>Neobatrachia</taxon>
        <taxon>Hyloidea</taxon>
        <taxon>Dendrobatidae</taxon>
        <taxon>Dendrobatinae</taxon>
        <taxon>Ranitomeya</taxon>
    </lineage>
</organism>
<name>A0ABN9M287_9NEOB</name>
<protein>
    <submittedName>
        <fullName evidence="1">Uncharacterized protein</fullName>
    </submittedName>
</protein>
<proteinExistence type="predicted"/>
<gene>
    <name evidence="1" type="ORF">RIMI_LOCUS15798705</name>
</gene>
<comment type="caution">
    <text evidence="1">The sequence shown here is derived from an EMBL/GenBank/DDBJ whole genome shotgun (WGS) entry which is preliminary data.</text>
</comment>